<dbReference type="GeneID" id="9039851"/>
<dbReference type="InterPro" id="IPR001563">
    <property type="entry name" value="Peptidase_S10"/>
</dbReference>
<dbReference type="AlphaFoldDB" id="C5LPG3"/>
<protein>
    <submittedName>
        <fullName evidence="2">Uncharacterized protein</fullName>
    </submittedName>
</protein>
<proteinExistence type="inferred from homology"/>
<reference evidence="2 3" key="1">
    <citation type="submission" date="2008-07" db="EMBL/GenBank/DDBJ databases">
        <authorList>
            <person name="El-Sayed N."/>
            <person name="Caler E."/>
            <person name="Inman J."/>
            <person name="Amedeo P."/>
            <person name="Hass B."/>
            <person name="Wortman J."/>
        </authorList>
    </citation>
    <scope>NUCLEOTIDE SEQUENCE [LARGE SCALE GENOMIC DNA]</scope>
    <source>
        <strain evidence="3">ATCC 50983 / TXsc</strain>
    </source>
</reference>
<evidence type="ECO:0000313" key="2">
    <source>
        <dbReference type="EMBL" id="EER01372.1"/>
    </source>
</evidence>
<dbReference type="RefSeq" id="XP_002768654.1">
    <property type="nucleotide sequence ID" value="XM_002768608.1"/>
</dbReference>
<dbReference type="InParanoid" id="C5LPG3"/>
<evidence type="ECO:0000313" key="3">
    <source>
        <dbReference type="Proteomes" id="UP000007800"/>
    </source>
</evidence>
<accession>C5LPG3</accession>
<sequence length="269" mass="30915">KSRRKQIDFKGVALVNALLSMRLQYSKQGKMAYDNPPAPRRITKPQYEKMNLEALQCINFATLCNQGQAKRDCDRAYTACQQSTVISLPKEVSIDMYDVREVCQNQVPDHCRPYADVERFLNKPEVKKSFGVDPAFDYKRYNPKVDEAIRRSPGFYADSYQTLGPLMDNNALKLLVVTGDYGYAYPWTASKEWLLNVKFSQQEAFKNTKDADLKTSQTTVIGQIRFLKLPHKARIIFVRVYGAGQDVTVKRALPLLRILNFFVFDNFPV</sequence>
<dbReference type="Gene3D" id="1.10.287.410">
    <property type="match status" value="1"/>
</dbReference>
<dbReference type="GO" id="GO:0006508">
    <property type="term" value="P:proteolysis"/>
    <property type="evidence" value="ECO:0007669"/>
    <property type="project" value="InterPro"/>
</dbReference>
<dbReference type="Pfam" id="PF00450">
    <property type="entry name" value="Peptidase_S10"/>
    <property type="match status" value="1"/>
</dbReference>
<feature type="non-terminal residue" evidence="2">
    <location>
        <position position="1"/>
    </location>
</feature>
<comment type="similarity">
    <text evidence="1">Belongs to the peptidase S10 family.</text>
</comment>
<dbReference type="OrthoDB" id="438038at2759"/>
<dbReference type="Proteomes" id="UP000007800">
    <property type="component" value="Unassembled WGS sequence"/>
</dbReference>
<dbReference type="InterPro" id="IPR029058">
    <property type="entry name" value="AB_hydrolase_fold"/>
</dbReference>
<keyword evidence="3" id="KW-1185">Reference proteome</keyword>
<gene>
    <name evidence="2" type="ORF">Pmar_PMAR009772</name>
</gene>
<dbReference type="SUPFAM" id="SSF53474">
    <property type="entry name" value="alpha/beta-Hydrolases"/>
    <property type="match status" value="1"/>
</dbReference>
<dbReference type="EMBL" id="GG684148">
    <property type="protein sequence ID" value="EER01372.1"/>
    <property type="molecule type" value="Genomic_DNA"/>
</dbReference>
<dbReference type="GO" id="GO:0004185">
    <property type="term" value="F:serine-type carboxypeptidase activity"/>
    <property type="evidence" value="ECO:0007669"/>
    <property type="project" value="InterPro"/>
</dbReference>
<organism evidence="3">
    <name type="scientific">Perkinsus marinus (strain ATCC 50983 / TXsc)</name>
    <dbReference type="NCBI Taxonomy" id="423536"/>
    <lineage>
        <taxon>Eukaryota</taxon>
        <taxon>Sar</taxon>
        <taxon>Alveolata</taxon>
        <taxon>Perkinsozoa</taxon>
        <taxon>Perkinsea</taxon>
        <taxon>Perkinsida</taxon>
        <taxon>Perkinsidae</taxon>
        <taxon>Perkinsus</taxon>
    </lineage>
</organism>
<evidence type="ECO:0000256" key="1">
    <source>
        <dbReference type="ARBA" id="ARBA00009431"/>
    </source>
</evidence>
<name>C5LPG3_PERM5</name>
<dbReference type="Gene3D" id="3.40.50.1820">
    <property type="entry name" value="alpha/beta hydrolase"/>
    <property type="match status" value="1"/>
</dbReference>